<evidence type="ECO:0000259" key="6">
    <source>
        <dbReference type="SMART" id="SM00415"/>
    </source>
</evidence>
<feature type="compositionally biased region" description="Low complexity" evidence="5">
    <location>
        <begin position="338"/>
        <end position="366"/>
    </location>
</feature>
<dbReference type="SMART" id="SM00415">
    <property type="entry name" value="HSF"/>
    <property type="match status" value="1"/>
</dbReference>
<dbReference type="GO" id="GO:0043565">
    <property type="term" value="F:sequence-specific DNA binding"/>
    <property type="evidence" value="ECO:0007669"/>
    <property type="project" value="InterPro"/>
</dbReference>
<feature type="compositionally biased region" description="Polar residues" evidence="5">
    <location>
        <begin position="175"/>
        <end position="184"/>
    </location>
</feature>
<sequence length="424" mass="47367">MSSADTYAVMPLDSYSSFKPFKSGSAIKSPRLMDRRNIFREEREEQHKRISIHSLLNDDSDEQKYNRIVNTPLPIPSTSTASPASSYSLPPLIDTAGASLQYRHNHHQYSRNRNGSHPYFHPSSAHRVSESGRHSSPAPSGSWPSSSPQYRQQTSIGKYRMPTPGSSPPAGINASPVNNANGSLSRPPYSPPYSAPVDIPPGSLHGQPQLFNRGGSSSPSTVTEYSSEEKKSLLFPEALFAVLEDAKNYSWIRWDPDGKSFRFNNYDNLLEALTRYGVRARMKPSVSKNLNDYQFQRLSDARKRKRSPDSVMWHVWKHPEFQRDRLDLIKNMVRRKSSTATTSSVAATAPLSASSGPSALSSQSPTPAASVMVSPNHHPHHHPFDNSHLYRRGASPSRTAGLTRSTQNNYNQHHHSLQHQQIHI</sequence>
<comment type="caution">
    <text evidence="7">The sequence shown here is derived from an EMBL/GenBank/DDBJ whole genome shotgun (WGS) entry which is preliminary data.</text>
</comment>
<reference evidence="7" key="1">
    <citation type="submission" date="2022-07" db="EMBL/GenBank/DDBJ databases">
        <title>Phylogenomic reconstructions and comparative analyses of Kickxellomycotina fungi.</title>
        <authorList>
            <person name="Reynolds N.K."/>
            <person name="Stajich J.E."/>
            <person name="Barry K."/>
            <person name="Grigoriev I.V."/>
            <person name="Crous P."/>
            <person name="Smith M.E."/>
        </authorList>
    </citation>
    <scope>NUCLEOTIDE SEQUENCE</scope>
    <source>
        <strain evidence="7">NBRC 100468</strain>
    </source>
</reference>
<dbReference type="InterPro" id="IPR036390">
    <property type="entry name" value="WH_DNA-bd_sf"/>
</dbReference>
<feature type="compositionally biased region" description="Polar residues" evidence="5">
    <location>
        <begin position="396"/>
        <end position="405"/>
    </location>
</feature>
<evidence type="ECO:0000256" key="1">
    <source>
        <dbReference type="ARBA" id="ARBA00004123"/>
    </source>
</evidence>
<protein>
    <recommendedName>
        <fullName evidence="6">HSF-type DNA-binding domain-containing protein</fullName>
    </recommendedName>
</protein>
<feature type="compositionally biased region" description="Low complexity" evidence="5">
    <location>
        <begin position="76"/>
        <end position="86"/>
    </location>
</feature>
<keyword evidence="2" id="KW-0238">DNA-binding</keyword>
<proteinExistence type="inferred from homology"/>
<keyword evidence="8" id="KW-1185">Reference proteome</keyword>
<feature type="compositionally biased region" description="Low complexity" evidence="5">
    <location>
        <begin position="135"/>
        <end position="148"/>
    </location>
</feature>
<dbReference type="EMBL" id="JANBPU010000008">
    <property type="protein sequence ID" value="KAJ1920961.1"/>
    <property type="molecule type" value="Genomic_DNA"/>
</dbReference>
<keyword evidence="3" id="KW-0539">Nucleus</keyword>
<evidence type="ECO:0000256" key="5">
    <source>
        <dbReference type="SAM" id="MobiDB-lite"/>
    </source>
</evidence>
<evidence type="ECO:0000256" key="2">
    <source>
        <dbReference type="ARBA" id="ARBA00023125"/>
    </source>
</evidence>
<gene>
    <name evidence="7" type="ORF">H4219_001014</name>
</gene>
<evidence type="ECO:0000256" key="3">
    <source>
        <dbReference type="ARBA" id="ARBA00023242"/>
    </source>
</evidence>
<feature type="domain" description="HSF-type DNA-binding" evidence="6">
    <location>
        <begin position="231"/>
        <end position="335"/>
    </location>
</feature>
<feature type="region of interest" description="Disordered" evidence="5">
    <location>
        <begin position="337"/>
        <end position="405"/>
    </location>
</feature>
<comment type="similarity">
    <text evidence="4">Belongs to the HSF family.</text>
</comment>
<dbReference type="Gene3D" id="1.10.10.10">
    <property type="entry name" value="Winged helix-like DNA-binding domain superfamily/Winged helix DNA-binding domain"/>
    <property type="match status" value="1"/>
</dbReference>
<organism evidence="7 8">
    <name type="scientific">Mycoemilia scoparia</name>
    <dbReference type="NCBI Taxonomy" id="417184"/>
    <lineage>
        <taxon>Eukaryota</taxon>
        <taxon>Fungi</taxon>
        <taxon>Fungi incertae sedis</taxon>
        <taxon>Zoopagomycota</taxon>
        <taxon>Kickxellomycotina</taxon>
        <taxon>Kickxellomycetes</taxon>
        <taxon>Kickxellales</taxon>
        <taxon>Kickxellaceae</taxon>
        <taxon>Mycoemilia</taxon>
    </lineage>
</organism>
<evidence type="ECO:0000256" key="4">
    <source>
        <dbReference type="RuleBase" id="RU004020"/>
    </source>
</evidence>
<dbReference type="SUPFAM" id="SSF46785">
    <property type="entry name" value="Winged helix' DNA-binding domain"/>
    <property type="match status" value="1"/>
</dbReference>
<dbReference type="InterPro" id="IPR000232">
    <property type="entry name" value="HSF_DNA-bd"/>
</dbReference>
<comment type="subcellular location">
    <subcellularLocation>
        <location evidence="1">Nucleus</location>
    </subcellularLocation>
</comment>
<dbReference type="OrthoDB" id="60033at2759"/>
<evidence type="ECO:0000313" key="7">
    <source>
        <dbReference type="EMBL" id="KAJ1920961.1"/>
    </source>
</evidence>
<accession>A0A9W8AAR1</accession>
<dbReference type="GO" id="GO:0005634">
    <property type="term" value="C:nucleus"/>
    <property type="evidence" value="ECO:0007669"/>
    <property type="project" value="UniProtKB-SubCell"/>
</dbReference>
<name>A0A9W8AAR1_9FUNG</name>
<dbReference type="AlphaFoldDB" id="A0A9W8AAR1"/>
<dbReference type="GO" id="GO:0003700">
    <property type="term" value="F:DNA-binding transcription factor activity"/>
    <property type="evidence" value="ECO:0007669"/>
    <property type="project" value="InterPro"/>
</dbReference>
<feature type="region of interest" description="Disordered" evidence="5">
    <location>
        <begin position="108"/>
        <end position="224"/>
    </location>
</feature>
<dbReference type="InterPro" id="IPR036388">
    <property type="entry name" value="WH-like_DNA-bd_sf"/>
</dbReference>
<dbReference type="Proteomes" id="UP001150538">
    <property type="component" value="Unassembled WGS sequence"/>
</dbReference>
<dbReference type="Pfam" id="PF00447">
    <property type="entry name" value="HSF_DNA-bind"/>
    <property type="match status" value="1"/>
</dbReference>
<feature type="region of interest" description="Disordered" evidence="5">
    <location>
        <begin position="43"/>
        <end position="86"/>
    </location>
</feature>
<evidence type="ECO:0000313" key="8">
    <source>
        <dbReference type="Proteomes" id="UP001150538"/>
    </source>
</evidence>